<dbReference type="InParanoid" id="K5VVS7"/>
<feature type="compositionally biased region" description="Low complexity" evidence="1">
    <location>
        <begin position="458"/>
        <end position="486"/>
    </location>
</feature>
<dbReference type="PANTHER" id="PTHR43662:SF3">
    <property type="entry name" value="DOMAIN PROTEIN, PUTATIVE (AFU_ORTHOLOGUE AFUA_6G11970)-RELATED"/>
    <property type="match status" value="1"/>
</dbReference>
<feature type="region of interest" description="Disordered" evidence="1">
    <location>
        <begin position="458"/>
        <end position="502"/>
    </location>
</feature>
<dbReference type="PROSITE" id="PS51212">
    <property type="entry name" value="WSC"/>
    <property type="match status" value="2"/>
</dbReference>
<dbReference type="Pfam" id="PF01822">
    <property type="entry name" value="WSC"/>
    <property type="match status" value="2"/>
</dbReference>
<feature type="domain" description="WSC" evidence="3">
    <location>
        <begin position="364"/>
        <end position="459"/>
    </location>
</feature>
<dbReference type="Pfam" id="PF09362">
    <property type="entry name" value="DUF1996"/>
    <property type="match status" value="1"/>
</dbReference>
<sequence>MVPIVLVLLYALAHLRLVIAQATSNYVIFGGTQAVVRTRLDPIVNPGTYGTHVHDVFGGSGFSDNYDYNQLIQSTCTTMEITEDFSNYWVPSMFYVDPNNGSYTLMESTMNIYYLIRPGPNNDKIQPFPQGLKMLAGDNTRGTYNASSEEDQAISYMCLDYSNNHANDPDWAQRPNFFDHQCPDGLRAQAFFPSCWDGQNLDSEDHKSHMSYPIGAYNDGYCPDTHPVHLISLFYELFAPVGDFPYNGPGTWSFSNGDTNGYRFHGDFQMGWKDMSLLQQFIDACPAAQGNVADCPALAAVMDTTAASACQFGGQIVNEDIGDVSPIAALPGCNLPWDGNGTMPTCSGDDNPGFVDAIMPLPSGWIDMGCIAEGTSGRALTNVTFTGNNMTKAVCSAMCANEALPYAGVEDGNQCFCGETLMNGAVSSTVPQEQCYSRCSGNVFETCGGQQKLELLHNPNPTPVTLPLTAPTTIPSTNGSSSSTPSSPSPSPSPGSSGSTGSIQWVNSSCNKDGSSRALTGYTFASDQMSPSLCQAACAAKGFIIAGLEYGAECYCGNSFANNLGSTLSASSCSMPCTGDASTKCGGSWALSVFKSANTTSAHARKRAQRRAH</sequence>
<evidence type="ECO:0000256" key="1">
    <source>
        <dbReference type="SAM" id="MobiDB-lite"/>
    </source>
</evidence>
<proteinExistence type="predicted"/>
<dbReference type="OrthoDB" id="74764at2759"/>
<evidence type="ECO:0000313" key="5">
    <source>
        <dbReference type="Proteomes" id="UP000008370"/>
    </source>
</evidence>
<dbReference type="InterPro" id="IPR002889">
    <property type="entry name" value="WSC_carb-bd"/>
</dbReference>
<dbReference type="Proteomes" id="UP000008370">
    <property type="component" value="Unassembled WGS sequence"/>
</dbReference>
<dbReference type="HOGENOM" id="CLU_014722_3_1_1"/>
<gene>
    <name evidence="4" type="ORF">PHACADRAFT_213577</name>
</gene>
<keyword evidence="2" id="KW-0732">Signal</keyword>
<feature type="signal peptide" evidence="2">
    <location>
        <begin position="1"/>
        <end position="20"/>
    </location>
</feature>
<organism evidence="4 5">
    <name type="scientific">Phanerochaete carnosa (strain HHB-10118-sp)</name>
    <name type="common">White-rot fungus</name>
    <name type="synonym">Peniophora carnosa</name>
    <dbReference type="NCBI Taxonomy" id="650164"/>
    <lineage>
        <taxon>Eukaryota</taxon>
        <taxon>Fungi</taxon>
        <taxon>Dikarya</taxon>
        <taxon>Basidiomycota</taxon>
        <taxon>Agaricomycotina</taxon>
        <taxon>Agaricomycetes</taxon>
        <taxon>Polyporales</taxon>
        <taxon>Phanerochaetaceae</taxon>
        <taxon>Phanerochaete</taxon>
    </lineage>
</organism>
<dbReference type="AlphaFoldDB" id="K5VVS7"/>
<dbReference type="RefSeq" id="XP_007400949.1">
    <property type="nucleotide sequence ID" value="XM_007400887.1"/>
</dbReference>
<evidence type="ECO:0000313" key="4">
    <source>
        <dbReference type="EMBL" id="EKM50684.1"/>
    </source>
</evidence>
<evidence type="ECO:0000259" key="3">
    <source>
        <dbReference type="PROSITE" id="PS51212"/>
    </source>
</evidence>
<dbReference type="EMBL" id="JH930478">
    <property type="protein sequence ID" value="EKM50684.1"/>
    <property type="molecule type" value="Genomic_DNA"/>
</dbReference>
<dbReference type="PANTHER" id="PTHR43662">
    <property type="match status" value="1"/>
</dbReference>
<accession>K5VVS7</accession>
<dbReference type="KEGG" id="pco:PHACADRAFT_213577"/>
<dbReference type="InterPro" id="IPR018535">
    <property type="entry name" value="DUF1996"/>
</dbReference>
<dbReference type="SMART" id="SM00321">
    <property type="entry name" value="WSC"/>
    <property type="match status" value="2"/>
</dbReference>
<dbReference type="GeneID" id="18913389"/>
<feature type="chain" id="PRO_5003885071" description="WSC domain-containing protein" evidence="2">
    <location>
        <begin position="21"/>
        <end position="613"/>
    </location>
</feature>
<protein>
    <recommendedName>
        <fullName evidence="3">WSC domain-containing protein</fullName>
    </recommendedName>
</protein>
<reference evidence="4 5" key="1">
    <citation type="journal article" date="2012" name="BMC Genomics">
        <title>Comparative genomics of the white-rot fungi, Phanerochaete carnosa and P. chrysosporium, to elucidate the genetic basis of the distinct wood types they colonize.</title>
        <authorList>
            <person name="Suzuki H."/>
            <person name="MacDonald J."/>
            <person name="Syed K."/>
            <person name="Salamov A."/>
            <person name="Hori C."/>
            <person name="Aerts A."/>
            <person name="Henrissat B."/>
            <person name="Wiebenga A."/>
            <person name="vanKuyk P.A."/>
            <person name="Barry K."/>
            <person name="Lindquist E."/>
            <person name="LaButti K."/>
            <person name="Lapidus A."/>
            <person name="Lucas S."/>
            <person name="Coutinho P."/>
            <person name="Gong Y."/>
            <person name="Samejima M."/>
            <person name="Mahadevan R."/>
            <person name="Abou-Zaid M."/>
            <person name="de Vries R.P."/>
            <person name="Igarashi K."/>
            <person name="Yadav J.S."/>
            <person name="Grigoriev I.V."/>
            <person name="Master E.R."/>
        </authorList>
    </citation>
    <scope>NUCLEOTIDE SEQUENCE [LARGE SCALE GENOMIC DNA]</scope>
    <source>
        <strain evidence="4 5">HHB-10118-sp</strain>
    </source>
</reference>
<keyword evidence="5" id="KW-1185">Reference proteome</keyword>
<name>K5VVS7_PHACS</name>
<evidence type="ECO:0000256" key="2">
    <source>
        <dbReference type="SAM" id="SignalP"/>
    </source>
</evidence>
<feature type="domain" description="WSC" evidence="3">
    <location>
        <begin position="504"/>
        <end position="597"/>
    </location>
</feature>